<evidence type="ECO:0008006" key="3">
    <source>
        <dbReference type="Google" id="ProtNLM"/>
    </source>
</evidence>
<dbReference type="KEGG" id="taut:V4D30_05230"/>
<feature type="chain" id="PRO_5043986530" description="Lipoprotein" evidence="1">
    <location>
        <begin position="19"/>
        <end position="140"/>
    </location>
</feature>
<evidence type="ECO:0000313" key="2">
    <source>
        <dbReference type="EMBL" id="XCH45737.1"/>
    </source>
</evidence>
<reference evidence="2" key="1">
    <citation type="submission" date="2024-01" db="EMBL/GenBank/DDBJ databases">
        <title>The first autotrophic representatives of the genus Thermodesulfovibrio.</title>
        <authorList>
            <person name="Maltseva A.I."/>
            <person name="Elcheninov A.G."/>
            <person name="Kublanov I.V."/>
            <person name="Lebedinsky A.V."/>
            <person name="Frolov E.N."/>
        </authorList>
    </citation>
    <scope>NUCLEOTIDE SEQUENCE</scope>
    <source>
        <strain evidence="2">3907-1M</strain>
    </source>
</reference>
<dbReference type="PROSITE" id="PS51257">
    <property type="entry name" value="PROKAR_LIPOPROTEIN"/>
    <property type="match status" value="1"/>
</dbReference>
<gene>
    <name evidence="2" type="ORF">V4D30_05230</name>
</gene>
<dbReference type="RefSeq" id="WP_353683279.1">
    <property type="nucleotide sequence ID" value="NZ_CP144373.1"/>
</dbReference>
<feature type="signal peptide" evidence="1">
    <location>
        <begin position="1"/>
        <end position="18"/>
    </location>
</feature>
<dbReference type="Gene3D" id="3.30.1950.10">
    <property type="entry name" value="wza like domain"/>
    <property type="match status" value="1"/>
</dbReference>
<dbReference type="AlphaFoldDB" id="A0AAU8GVR6"/>
<dbReference type="EMBL" id="CP144373">
    <property type="protein sequence ID" value="XCH45737.1"/>
    <property type="molecule type" value="Genomic_DNA"/>
</dbReference>
<proteinExistence type="predicted"/>
<organism evidence="2">
    <name type="scientific">Thermodesulfovibrio autotrophicus</name>
    <dbReference type="NCBI Taxonomy" id="3118333"/>
    <lineage>
        <taxon>Bacteria</taxon>
        <taxon>Pseudomonadati</taxon>
        <taxon>Nitrospirota</taxon>
        <taxon>Thermodesulfovibrionia</taxon>
        <taxon>Thermodesulfovibrionales</taxon>
        <taxon>Thermodesulfovibrionaceae</taxon>
        <taxon>Thermodesulfovibrio</taxon>
    </lineage>
</organism>
<sequence>MKKLTIIIISLVFLTSCASFLPQSGPSKPEIYLSAADVKSESIEPFLTIVELNPKQSALLETENKINLSDFTAPRYSPCLGKGDVVEIIIQEQYPPVLFLSKETSTYVVPAQVVTEEGINVPYVGKIQVEGKTTMQETYN</sequence>
<name>A0AAU8GVR6_9BACT</name>
<evidence type="ECO:0000256" key="1">
    <source>
        <dbReference type="SAM" id="SignalP"/>
    </source>
</evidence>
<protein>
    <recommendedName>
        <fullName evidence="3">Lipoprotein</fullName>
    </recommendedName>
</protein>
<keyword evidence="1" id="KW-0732">Signal</keyword>
<accession>A0AAU8GVR6</accession>